<feature type="domain" description="AAA+ ATPase" evidence="2">
    <location>
        <begin position="311"/>
        <end position="640"/>
    </location>
</feature>
<dbReference type="AlphaFoldDB" id="A0A1Z5KBZ4"/>
<keyword evidence="4" id="KW-1185">Reference proteome</keyword>
<dbReference type="Pfam" id="PF00004">
    <property type="entry name" value="AAA"/>
    <property type="match status" value="2"/>
</dbReference>
<dbReference type="FunCoup" id="A0A1Z5KBZ4">
    <property type="interactions" value="208"/>
</dbReference>
<evidence type="ECO:0000256" key="1">
    <source>
        <dbReference type="ARBA" id="ARBA00007448"/>
    </source>
</evidence>
<dbReference type="InterPro" id="IPR003593">
    <property type="entry name" value="AAA+_ATPase"/>
</dbReference>
<dbReference type="OrthoDB" id="10251412at2759"/>
<evidence type="ECO:0000313" key="4">
    <source>
        <dbReference type="Proteomes" id="UP000198406"/>
    </source>
</evidence>
<dbReference type="InterPro" id="IPR050747">
    <property type="entry name" value="Mitochondrial_chaperone_BCS1"/>
</dbReference>
<name>A0A1Z5KBZ4_FISSO</name>
<evidence type="ECO:0000313" key="3">
    <source>
        <dbReference type="EMBL" id="GAX23675.1"/>
    </source>
</evidence>
<dbReference type="PROSITE" id="PS00674">
    <property type="entry name" value="AAA"/>
    <property type="match status" value="1"/>
</dbReference>
<dbReference type="InterPro" id="IPR003959">
    <property type="entry name" value="ATPase_AAA_core"/>
</dbReference>
<dbReference type="GO" id="GO:0005524">
    <property type="term" value="F:ATP binding"/>
    <property type="evidence" value="ECO:0007669"/>
    <property type="project" value="InterPro"/>
</dbReference>
<gene>
    <name evidence="3" type="ORF">FisN_12Hh249</name>
</gene>
<comment type="caution">
    <text evidence="3">The sequence shown here is derived from an EMBL/GenBank/DDBJ whole genome shotgun (WGS) entry which is preliminary data.</text>
</comment>
<evidence type="ECO:0000259" key="2">
    <source>
        <dbReference type="SMART" id="SM00382"/>
    </source>
</evidence>
<proteinExistence type="inferred from homology"/>
<dbReference type="Proteomes" id="UP000198406">
    <property type="component" value="Unassembled WGS sequence"/>
</dbReference>
<dbReference type="SMART" id="SM00382">
    <property type="entry name" value="AAA"/>
    <property type="match status" value="1"/>
</dbReference>
<accession>A0A1Z5KBZ4</accession>
<dbReference type="GO" id="GO:0016887">
    <property type="term" value="F:ATP hydrolysis activity"/>
    <property type="evidence" value="ECO:0007669"/>
    <property type="project" value="InterPro"/>
</dbReference>
<organism evidence="3 4">
    <name type="scientific">Fistulifera solaris</name>
    <name type="common">Oleaginous diatom</name>
    <dbReference type="NCBI Taxonomy" id="1519565"/>
    <lineage>
        <taxon>Eukaryota</taxon>
        <taxon>Sar</taxon>
        <taxon>Stramenopiles</taxon>
        <taxon>Ochrophyta</taxon>
        <taxon>Bacillariophyta</taxon>
        <taxon>Bacillariophyceae</taxon>
        <taxon>Bacillariophycidae</taxon>
        <taxon>Naviculales</taxon>
        <taxon>Naviculaceae</taxon>
        <taxon>Fistulifera</taxon>
    </lineage>
</organism>
<dbReference type="InParanoid" id="A0A1Z5KBZ4"/>
<dbReference type="EMBL" id="BDSP01000203">
    <property type="protein sequence ID" value="GAX23675.1"/>
    <property type="molecule type" value="Genomic_DNA"/>
</dbReference>
<dbReference type="InterPro" id="IPR003960">
    <property type="entry name" value="ATPase_AAA_CS"/>
</dbReference>
<reference evidence="3 4" key="1">
    <citation type="journal article" date="2015" name="Plant Cell">
        <title>Oil accumulation by the oleaginous diatom Fistulifera solaris as revealed by the genome and transcriptome.</title>
        <authorList>
            <person name="Tanaka T."/>
            <person name="Maeda Y."/>
            <person name="Veluchamy A."/>
            <person name="Tanaka M."/>
            <person name="Abida H."/>
            <person name="Marechal E."/>
            <person name="Bowler C."/>
            <person name="Muto M."/>
            <person name="Sunaga Y."/>
            <person name="Tanaka M."/>
            <person name="Yoshino T."/>
            <person name="Taniguchi T."/>
            <person name="Fukuda Y."/>
            <person name="Nemoto M."/>
            <person name="Matsumoto M."/>
            <person name="Wong P.S."/>
            <person name="Aburatani S."/>
            <person name="Fujibuchi W."/>
        </authorList>
    </citation>
    <scope>NUCLEOTIDE SEQUENCE [LARGE SCALE GENOMIC DNA]</scope>
    <source>
        <strain evidence="3 4">JPCC DA0580</strain>
    </source>
</reference>
<protein>
    <submittedName>
        <fullName evidence="3">Mitochondrial chaperone BCS1</fullName>
    </submittedName>
</protein>
<dbReference type="Gene3D" id="3.40.50.300">
    <property type="entry name" value="P-loop containing nucleotide triphosphate hydrolases"/>
    <property type="match status" value="2"/>
</dbReference>
<dbReference type="InterPro" id="IPR027417">
    <property type="entry name" value="P-loop_NTPase"/>
</dbReference>
<sequence>MGSEDDTNEYFSGGLHSFGILNALRTGDPTVDMIMAMCLPLILRFLVQMMYELRAQMERWYCYKVTRMHERVIEQATTRNSWGHTNSTDEDCQNSVLMKAIVLYLHKVVQLDMKEAVVNLTSTEDKTSSLGHNHYYHDDMMDDDGEDDHSRTVAGALSKYSIVQRPRPNQWFTIGKYGKLEPSEVRLIIEQHEDENQGGKENAQTKITKRFRFQGESGDAIDCFVAKAYQWYLDELKKMDDHARYLYELKSTSGVPTEDGESSSGIVYTRYPLSDEKTFNSLFFRQKESLLKMVDHFLNRSGKYSVEGYPHKLGILLHGPPGSGKTSLIKALAHQTRRSIVNVPLARISTNEELMSMFFDRRKFVEGQGIPVKLGFKDVIFVMEDVDAASHIVRRRDGKTTDALVAPVSVDIPAPTALWHMLLESNEGDCKDLVRFLMDSSEVLKEAAMKTDLPARVARRINSLRGLGMTGEAFEDPAIDEYCQEAIDNARRIIDNQSTVDAYLAKQARVMLNMLENGTPVDDMFVDELLGKSPPRTVARFSSPISRRGSMEHTEEDLSELAKELADVATNSTGTEAGPQPRCKPKKDQLNLSGLLNVLDGVVDSPGRIVIMTTNHVEQLDPALIRPGRIDKKLLLGFMESVDVIAMVEHYFQIMMTDSQAERVKAAVEGIKMTPAQIEQLTAEYDEVDDMIASLEETRCNFEKTFCYY</sequence>
<dbReference type="PANTHER" id="PTHR23070">
    <property type="entry name" value="BCS1 AAA-TYPE ATPASE"/>
    <property type="match status" value="1"/>
</dbReference>
<dbReference type="SUPFAM" id="SSF52540">
    <property type="entry name" value="P-loop containing nucleoside triphosphate hydrolases"/>
    <property type="match status" value="2"/>
</dbReference>
<comment type="similarity">
    <text evidence="1">Belongs to the AAA ATPase family. BCS1 subfamily.</text>
</comment>